<dbReference type="EMBL" id="BAAANY010000041">
    <property type="protein sequence ID" value="GAA1716941.1"/>
    <property type="molecule type" value="Genomic_DNA"/>
</dbReference>
<dbReference type="PROSITE" id="PS51819">
    <property type="entry name" value="VOC"/>
    <property type="match status" value="1"/>
</dbReference>
<dbReference type="PANTHER" id="PTHR33993:SF14">
    <property type="entry name" value="GB|AAF24581.1"/>
    <property type="match status" value="1"/>
</dbReference>
<gene>
    <name evidence="2" type="ORF">GCM10009765_76920</name>
</gene>
<sequence length="128" mass="14309">MTDNKVSWVDLPIQDLDGAQRFYGEVFGWSFQAYSDEYMTMKDADGKQFGALDKVLADRQLAEGRRSPRVYVKVDDLESTFAKVSAAGGKIIKGRMEIRPAAEPGWWAVVHDAEGLELGLWTLNPPVD</sequence>
<feature type="domain" description="VOC" evidence="1">
    <location>
        <begin position="5"/>
        <end position="123"/>
    </location>
</feature>
<organism evidence="2 3">
    <name type="scientific">Fodinicola feengrottensis</name>
    <dbReference type="NCBI Taxonomy" id="435914"/>
    <lineage>
        <taxon>Bacteria</taxon>
        <taxon>Bacillati</taxon>
        <taxon>Actinomycetota</taxon>
        <taxon>Actinomycetes</taxon>
        <taxon>Mycobacteriales</taxon>
        <taxon>Fodinicola</taxon>
    </lineage>
</organism>
<dbReference type="InterPro" id="IPR052164">
    <property type="entry name" value="Anthracycline_SecMetBiosynth"/>
</dbReference>
<evidence type="ECO:0000313" key="3">
    <source>
        <dbReference type="Proteomes" id="UP001500618"/>
    </source>
</evidence>
<dbReference type="InterPro" id="IPR029068">
    <property type="entry name" value="Glyas_Bleomycin-R_OHBP_Dase"/>
</dbReference>
<proteinExistence type="predicted"/>
<dbReference type="Gene3D" id="3.10.180.10">
    <property type="entry name" value="2,3-Dihydroxybiphenyl 1,2-Dioxygenase, domain 1"/>
    <property type="match status" value="1"/>
</dbReference>
<dbReference type="Proteomes" id="UP001500618">
    <property type="component" value="Unassembled WGS sequence"/>
</dbReference>
<evidence type="ECO:0000313" key="2">
    <source>
        <dbReference type="EMBL" id="GAA1716941.1"/>
    </source>
</evidence>
<protein>
    <recommendedName>
        <fullName evidence="1">VOC domain-containing protein</fullName>
    </recommendedName>
</protein>
<evidence type="ECO:0000259" key="1">
    <source>
        <dbReference type="PROSITE" id="PS51819"/>
    </source>
</evidence>
<dbReference type="InterPro" id="IPR037523">
    <property type="entry name" value="VOC_core"/>
</dbReference>
<reference evidence="3" key="1">
    <citation type="journal article" date="2019" name="Int. J. Syst. Evol. Microbiol.">
        <title>The Global Catalogue of Microorganisms (GCM) 10K type strain sequencing project: providing services to taxonomists for standard genome sequencing and annotation.</title>
        <authorList>
            <consortium name="The Broad Institute Genomics Platform"/>
            <consortium name="The Broad Institute Genome Sequencing Center for Infectious Disease"/>
            <person name="Wu L."/>
            <person name="Ma J."/>
        </authorList>
    </citation>
    <scope>NUCLEOTIDE SEQUENCE [LARGE SCALE GENOMIC DNA]</scope>
    <source>
        <strain evidence="3">JCM 14718</strain>
    </source>
</reference>
<dbReference type="SUPFAM" id="SSF54593">
    <property type="entry name" value="Glyoxalase/Bleomycin resistance protein/Dihydroxybiphenyl dioxygenase"/>
    <property type="match status" value="1"/>
</dbReference>
<comment type="caution">
    <text evidence="2">The sequence shown here is derived from an EMBL/GenBank/DDBJ whole genome shotgun (WGS) entry which is preliminary data.</text>
</comment>
<dbReference type="Pfam" id="PF22677">
    <property type="entry name" value="Ble-like_N"/>
    <property type="match status" value="1"/>
</dbReference>
<dbReference type="CDD" id="cd07247">
    <property type="entry name" value="SgaA_N_like"/>
    <property type="match status" value="1"/>
</dbReference>
<dbReference type="PANTHER" id="PTHR33993">
    <property type="entry name" value="GLYOXALASE-RELATED"/>
    <property type="match status" value="1"/>
</dbReference>
<keyword evidence="3" id="KW-1185">Reference proteome</keyword>
<dbReference type="RefSeq" id="WP_163568711.1">
    <property type="nucleotide sequence ID" value="NZ_BAAANY010000041.1"/>
</dbReference>
<accession>A0ABP4V5N7</accession>
<name>A0ABP4V5N7_9ACTN</name>
<dbReference type="InterPro" id="IPR053863">
    <property type="entry name" value="Glyoxy/Ble-like_N"/>
</dbReference>